<evidence type="ECO:0000256" key="2">
    <source>
        <dbReference type="ARBA" id="ARBA00022908"/>
    </source>
</evidence>
<protein>
    <submittedName>
        <fullName evidence="4">Arm DNA-binding domain-containing protein</fullName>
    </submittedName>
</protein>
<dbReference type="Pfam" id="PF13356">
    <property type="entry name" value="Arm-DNA-bind_3"/>
    <property type="match status" value="1"/>
</dbReference>
<dbReference type="AlphaFoldDB" id="A0AA50Q4W3"/>
<evidence type="ECO:0000256" key="1">
    <source>
        <dbReference type="ARBA" id="ARBA00008857"/>
    </source>
</evidence>
<dbReference type="InterPro" id="IPR050808">
    <property type="entry name" value="Phage_Integrase"/>
</dbReference>
<sequence length="72" mass="8084">MSLSDNWLRAINGNPYLEKPEFADRDGLSVRITPAGTITWQYRFRIDNPSGCLTFGLYPDLGLADARKLVPV</sequence>
<reference evidence="4" key="1">
    <citation type="submission" date="2023-08" db="EMBL/GenBank/DDBJ databases">
        <title>Complete genome sequence of Shewanella oncorhynchi Z-P2, a siderophore putrebactin-producing bacterium.</title>
        <authorList>
            <person name="Zhang Y."/>
        </authorList>
    </citation>
    <scope>NUCLEOTIDE SEQUENCE</scope>
    <source>
        <strain evidence="4">Z-P2</strain>
    </source>
</reference>
<dbReference type="GeneID" id="301340306"/>
<keyword evidence="2" id="KW-0229">DNA integration</keyword>
<dbReference type="PANTHER" id="PTHR30629:SF2">
    <property type="entry name" value="PROPHAGE INTEGRASE INTS-RELATED"/>
    <property type="match status" value="1"/>
</dbReference>
<proteinExistence type="inferred from homology"/>
<dbReference type="PANTHER" id="PTHR30629">
    <property type="entry name" value="PROPHAGE INTEGRASE"/>
    <property type="match status" value="1"/>
</dbReference>
<keyword evidence="4" id="KW-0238">DNA-binding</keyword>
<dbReference type="InterPro" id="IPR038488">
    <property type="entry name" value="Integrase_DNA-bd_sf"/>
</dbReference>
<dbReference type="RefSeq" id="WP_306682362.1">
    <property type="nucleotide sequence ID" value="NZ_CP132914.1"/>
</dbReference>
<dbReference type="GO" id="GO:0015074">
    <property type="term" value="P:DNA integration"/>
    <property type="evidence" value="ECO:0007669"/>
    <property type="project" value="UniProtKB-KW"/>
</dbReference>
<dbReference type="InterPro" id="IPR025166">
    <property type="entry name" value="Integrase_DNA_bind_dom"/>
</dbReference>
<evidence type="ECO:0000259" key="3">
    <source>
        <dbReference type="Pfam" id="PF13356"/>
    </source>
</evidence>
<feature type="domain" description="Integrase DNA-binding" evidence="3">
    <location>
        <begin position="3"/>
        <end position="68"/>
    </location>
</feature>
<dbReference type="GO" id="GO:0003677">
    <property type="term" value="F:DNA binding"/>
    <property type="evidence" value="ECO:0007669"/>
    <property type="project" value="UniProtKB-KW"/>
</dbReference>
<dbReference type="KEGG" id="sog:RA178_13945"/>
<evidence type="ECO:0000313" key="4">
    <source>
        <dbReference type="EMBL" id="WMB71526.1"/>
    </source>
</evidence>
<gene>
    <name evidence="4" type="ORF">RA178_13945</name>
</gene>
<dbReference type="Proteomes" id="UP001236800">
    <property type="component" value="Chromosome"/>
</dbReference>
<dbReference type="EMBL" id="CP132914">
    <property type="protein sequence ID" value="WMB71526.1"/>
    <property type="molecule type" value="Genomic_DNA"/>
</dbReference>
<comment type="similarity">
    <text evidence="1">Belongs to the 'phage' integrase family.</text>
</comment>
<dbReference type="Gene3D" id="3.30.160.390">
    <property type="entry name" value="Integrase, DNA-binding domain"/>
    <property type="match status" value="1"/>
</dbReference>
<organism evidence="4">
    <name type="scientific">Shewanella oncorhynchi</name>
    <dbReference type="NCBI Taxonomy" id="2726434"/>
    <lineage>
        <taxon>Bacteria</taxon>
        <taxon>Pseudomonadati</taxon>
        <taxon>Pseudomonadota</taxon>
        <taxon>Gammaproteobacteria</taxon>
        <taxon>Alteromonadales</taxon>
        <taxon>Shewanellaceae</taxon>
        <taxon>Shewanella</taxon>
    </lineage>
</organism>
<accession>A0AA50Q4W3</accession>
<name>A0AA50Q4W3_9GAMM</name>